<name>A0A368XQ08_9BURK</name>
<evidence type="ECO:0000313" key="12">
    <source>
        <dbReference type="Proteomes" id="UP000252884"/>
    </source>
</evidence>
<accession>A0A368XQ08</accession>
<organism evidence="11 12">
    <name type="scientific">Pseudorhodoferax soli</name>
    <dbReference type="NCBI Taxonomy" id="545864"/>
    <lineage>
        <taxon>Bacteria</taxon>
        <taxon>Pseudomonadati</taxon>
        <taxon>Pseudomonadota</taxon>
        <taxon>Betaproteobacteria</taxon>
        <taxon>Burkholderiales</taxon>
        <taxon>Comamonadaceae</taxon>
    </lineage>
</organism>
<dbReference type="InterPro" id="IPR052038">
    <property type="entry name" value="Type-VII_TA_antitoxin"/>
</dbReference>
<dbReference type="GO" id="GO:0005524">
    <property type="term" value="F:ATP binding"/>
    <property type="evidence" value="ECO:0007669"/>
    <property type="project" value="UniProtKB-KW"/>
</dbReference>
<evidence type="ECO:0000256" key="5">
    <source>
        <dbReference type="ARBA" id="ARBA00022723"/>
    </source>
</evidence>
<dbReference type="CDD" id="cd05403">
    <property type="entry name" value="NT_KNTase_like"/>
    <property type="match status" value="1"/>
</dbReference>
<dbReference type="SUPFAM" id="SSF81301">
    <property type="entry name" value="Nucleotidyltransferase"/>
    <property type="match status" value="1"/>
</dbReference>
<dbReference type="OrthoDB" id="561385at2"/>
<dbReference type="Pfam" id="PF01909">
    <property type="entry name" value="NTP_transf_2"/>
    <property type="match status" value="1"/>
</dbReference>
<sequence>MHAAIAQHRPGISAICQRYRIRRLEVFGSAARAGDFDLAGSDVDFLVEFAPDAQADLQSFFGAKSALEQLLGREVDLVEPAAVRNPYVLAGINAHRETVYAA</sequence>
<keyword evidence="2" id="KW-1277">Toxin-antitoxin system</keyword>
<dbReference type="EMBL" id="QPJK01000008">
    <property type="protein sequence ID" value="RCW68104.1"/>
    <property type="molecule type" value="Genomic_DNA"/>
</dbReference>
<dbReference type="InterPro" id="IPR043519">
    <property type="entry name" value="NT_sf"/>
</dbReference>
<reference evidence="11 12" key="1">
    <citation type="submission" date="2018-07" db="EMBL/GenBank/DDBJ databases">
        <title>Genomic Encyclopedia of Type Strains, Phase IV (KMG-IV): sequencing the most valuable type-strain genomes for metagenomic binning, comparative biology and taxonomic classification.</title>
        <authorList>
            <person name="Goeker M."/>
        </authorList>
    </citation>
    <scope>NUCLEOTIDE SEQUENCE [LARGE SCALE GENOMIC DNA]</scope>
    <source>
        <strain evidence="11 12">DSM 21634</strain>
    </source>
</reference>
<keyword evidence="7" id="KW-0067">ATP-binding</keyword>
<proteinExistence type="inferred from homology"/>
<dbReference type="Proteomes" id="UP000252884">
    <property type="component" value="Unassembled WGS sequence"/>
</dbReference>
<evidence type="ECO:0000256" key="8">
    <source>
        <dbReference type="ARBA" id="ARBA00022842"/>
    </source>
</evidence>
<comment type="similarity">
    <text evidence="9">Belongs to the MntA antitoxin family.</text>
</comment>
<evidence type="ECO:0000259" key="10">
    <source>
        <dbReference type="Pfam" id="PF01909"/>
    </source>
</evidence>
<dbReference type="RefSeq" id="WP_114470634.1">
    <property type="nucleotide sequence ID" value="NZ_QPJK01000008.1"/>
</dbReference>
<evidence type="ECO:0000256" key="6">
    <source>
        <dbReference type="ARBA" id="ARBA00022741"/>
    </source>
</evidence>
<dbReference type="AlphaFoldDB" id="A0A368XQ08"/>
<keyword evidence="4" id="KW-0548">Nucleotidyltransferase</keyword>
<dbReference type="InterPro" id="IPR002934">
    <property type="entry name" value="Polymerase_NTP_transf_dom"/>
</dbReference>
<evidence type="ECO:0000256" key="7">
    <source>
        <dbReference type="ARBA" id="ARBA00022840"/>
    </source>
</evidence>
<protein>
    <recommendedName>
        <fullName evidence="10">Polymerase nucleotidyl transferase domain-containing protein</fullName>
    </recommendedName>
</protein>
<evidence type="ECO:0000256" key="2">
    <source>
        <dbReference type="ARBA" id="ARBA00022649"/>
    </source>
</evidence>
<feature type="domain" description="Polymerase nucleotidyl transferase" evidence="10">
    <location>
        <begin position="14"/>
        <end position="88"/>
    </location>
</feature>
<keyword evidence="3" id="KW-0808">Transferase</keyword>
<evidence type="ECO:0000313" key="11">
    <source>
        <dbReference type="EMBL" id="RCW68104.1"/>
    </source>
</evidence>
<comment type="cofactor">
    <cofactor evidence="1">
        <name>Mg(2+)</name>
        <dbReference type="ChEBI" id="CHEBI:18420"/>
    </cofactor>
</comment>
<evidence type="ECO:0000256" key="4">
    <source>
        <dbReference type="ARBA" id="ARBA00022695"/>
    </source>
</evidence>
<dbReference type="PANTHER" id="PTHR33571:SF12">
    <property type="entry name" value="BSL3053 PROTEIN"/>
    <property type="match status" value="1"/>
</dbReference>
<dbReference type="GO" id="GO:0016779">
    <property type="term" value="F:nucleotidyltransferase activity"/>
    <property type="evidence" value="ECO:0007669"/>
    <property type="project" value="UniProtKB-KW"/>
</dbReference>
<dbReference type="GO" id="GO:0046872">
    <property type="term" value="F:metal ion binding"/>
    <property type="evidence" value="ECO:0007669"/>
    <property type="project" value="UniProtKB-KW"/>
</dbReference>
<comment type="caution">
    <text evidence="11">The sequence shown here is derived from an EMBL/GenBank/DDBJ whole genome shotgun (WGS) entry which is preliminary data.</text>
</comment>
<evidence type="ECO:0000256" key="1">
    <source>
        <dbReference type="ARBA" id="ARBA00001946"/>
    </source>
</evidence>
<evidence type="ECO:0000256" key="3">
    <source>
        <dbReference type="ARBA" id="ARBA00022679"/>
    </source>
</evidence>
<keyword evidence="6" id="KW-0547">Nucleotide-binding</keyword>
<dbReference type="PANTHER" id="PTHR33571">
    <property type="entry name" value="SSL8005 PROTEIN"/>
    <property type="match status" value="1"/>
</dbReference>
<dbReference type="Gene3D" id="3.30.460.10">
    <property type="entry name" value="Beta Polymerase, domain 2"/>
    <property type="match status" value="1"/>
</dbReference>
<keyword evidence="5" id="KW-0479">Metal-binding</keyword>
<keyword evidence="12" id="KW-1185">Reference proteome</keyword>
<keyword evidence="8" id="KW-0460">Magnesium</keyword>
<gene>
    <name evidence="11" type="ORF">DES41_108284</name>
</gene>
<evidence type="ECO:0000256" key="9">
    <source>
        <dbReference type="ARBA" id="ARBA00038276"/>
    </source>
</evidence>